<accession>D8TYF5</accession>
<feature type="compositionally biased region" description="Polar residues" evidence="1">
    <location>
        <begin position="352"/>
        <end position="361"/>
    </location>
</feature>
<dbReference type="OrthoDB" id="526412at2759"/>
<feature type="region of interest" description="Disordered" evidence="1">
    <location>
        <begin position="352"/>
        <end position="424"/>
    </location>
</feature>
<dbReference type="EMBL" id="GL378344">
    <property type="protein sequence ID" value="EFJ47547.1"/>
    <property type="molecule type" value="Genomic_DNA"/>
</dbReference>
<feature type="compositionally biased region" description="Gly residues" evidence="1">
    <location>
        <begin position="142"/>
        <end position="153"/>
    </location>
</feature>
<protein>
    <submittedName>
        <fullName evidence="2">Uncharacterized protein</fullName>
    </submittedName>
</protein>
<feature type="region of interest" description="Disordered" evidence="1">
    <location>
        <begin position="208"/>
        <end position="230"/>
    </location>
</feature>
<feature type="compositionally biased region" description="Polar residues" evidence="1">
    <location>
        <begin position="381"/>
        <end position="395"/>
    </location>
</feature>
<dbReference type="RefSeq" id="XP_002951371.1">
    <property type="nucleotide sequence ID" value="XM_002951325.1"/>
</dbReference>
<proteinExistence type="predicted"/>
<organism evidence="3">
    <name type="scientific">Volvox carteri f. nagariensis</name>
    <dbReference type="NCBI Taxonomy" id="3068"/>
    <lineage>
        <taxon>Eukaryota</taxon>
        <taxon>Viridiplantae</taxon>
        <taxon>Chlorophyta</taxon>
        <taxon>core chlorophytes</taxon>
        <taxon>Chlorophyceae</taxon>
        <taxon>CS clade</taxon>
        <taxon>Chlamydomonadales</taxon>
        <taxon>Volvocaceae</taxon>
        <taxon>Volvox</taxon>
    </lineage>
</organism>
<reference evidence="2 3" key="1">
    <citation type="journal article" date="2010" name="Science">
        <title>Genomic analysis of organismal complexity in the multicellular green alga Volvox carteri.</title>
        <authorList>
            <person name="Prochnik S.E."/>
            <person name="Umen J."/>
            <person name="Nedelcu A.M."/>
            <person name="Hallmann A."/>
            <person name="Miller S.M."/>
            <person name="Nishii I."/>
            <person name="Ferris P."/>
            <person name="Kuo A."/>
            <person name="Mitros T."/>
            <person name="Fritz-Laylin L.K."/>
            <person name="Hellsten U."/>
            <person name="Chapman J."/>
            <person name="Simakov O."/>
            <person name="Rensing S.A."/>
            <person name="Terry A."/>
            <person name="Pangilinan J."/>
            <person name="Kapitonov V."/>
            <person name="Jurka J."/>
            <person name="Salamov A."/>
            <person name="Shapiro H."/>
            <person name="Schmutz J."/>
            <person name="Grimwood J."/>
            <person name="Lindquist E."/>
            <person name="Lucas S."/>
            <person name="Grigoriev I.V."/>
            <person name="Schmitt R."/>
            <person name="Kirk D."/>
            <person name="Rokhsar D.S."/>
        </authorList>
    </citation>
    <scope>NUCLEOTIDE SEQUENCE [LARGE SCALE GENOMIC DNA]</scope>
    <source>
        <strain evidence="3">f. Nagariensis / Eve</strain>
    </source>
</reference>
<name>D8TYF5_VOLCA</name>
<dbReference type="KEGG" id="vcn:VOLCADRAFT_91973"/>
<sequence length="901" mass="97169">MIITPYLFMQWQRDGGYSVTHGSGVAVEFRLVVKVNEEACTFSFGGWSACLFRSSGYVPSVRLVWRDFMWDVLHLEKHHHHTFDECACTFTQRKTTVVQYGSTMLRSGGHTATEPRSTRVQPDDVMPSQGHLRQAARDDSSRGGGGGGGGGGAADATRDATSSARTHGTATSVGLPLSGSAAVAVGIAVGIPRPHRKRRPAASIQALRSPPPYTCRKTKQPMPEPRPLNRDEMTVVGGCDDGAYGCNDESTCTRTGDHKMAVGDGRWNRLAPPPPSARSTWRGPPPQLRPLAAVPSCNLRFDPKPYTAATAQFQGQRLRAHRDGDIRSQAELTSIIPPRHHNLTTAWTAQNHQPPTTTVENDQQEEHAPAPLGVPLPAKNTVCSQPQATCRTSRTCPGRATRRGNGSTRVAPSPSALPPPPALPIPAAAIPATAAADSSPPILRAAGATAPAAFEATLVAAAAAAPPPLQPPSFLCSCSVRGSYAAIFTHSPHMGTEHFDSDRSINAPAVLPEAAATATWSWVPWAASGQWIRGTGNNIAINISSDNMYRFRVAVTPRRNLIYAISGPNDTIVAFNFTRNTRGFQSAIWSTPQISGLAEKQPVLNVDTSTDQVYFLHPVDGRIYCYDASQQGPNAAAPVWVSSFVCSDPADTRNQHLQAFTANGTWLLARCNSSVVMVGPRGQLLKTFAGSSMRAYVASSDLAAAISVYNNFTRYQSAFDLGPLLPGVREGEMDLSVLPTPVIANKFMYGIVQGFKPSSVPGLYPDDYCWWFFAVNCTVPKTPTLLWVSQRQGTRGFLAPQVPWVTAPAVFITDYQQNATRGFDRTTGQAFFNVPTDPYTLKGATPPKGTYKISLPWVSYDGYFQVFQNDEWQYDQGIEGAGSIGNILSLLGTPFKPPLPP</sequence>
<keyword evidence="3" id="KW-1185">Reference proteome</keyword>
<dbReference type="SUPFAM" id="SSF50969">
    <property type="entry name" value="YVTN repeat-like/Quinoprotein amine dehydrogenase"/>
    <property type="match status" value="1"/>
</dbReference>
<dbReference type="InterPro" id="IPR011044">
    <property type="entry name" value="Quino_amine_DH_bsu"/>
</dbReference>
<gene>
    <name evidence="2" type="ORF">VOLCADRAFT_91973</name>
</gene>
<feature type="compositionally biased region" description="Pro residues" evidence="1">
    <location>
        <begin position="415"/>
        <end position="424"/>
    </location>
</feature>
<evidence type="ECO:0000313" key="3">
    <source>
        <dbReference type="Proteomes" id="UP000001058"/>
    </source>
</evidence>
<feature type="region of interest" description="Disordered" evidence="1">
    <location>
        <begin position="104"/>
        <end position="175"/>
    </location>
</feature>
<dbReference type="GeneID" id="9617047"/>
<dbReference type="InParanoid" id="D8TYF5"/>
<dbReference type="AlphaFoldDB" id="D8TYF5"/>
<evidence type="ECO:0000256" key="1">
    <source>
        <dbReference type="SAM" id="MobiDB-lite"/>
    </source>
</evidence>
<evidence type="ECO:0000313" key="2">
    <source>
        <dbReference type="EMBL" id="EFJ47547.1"/>
    </source>
</evidence>
<dbReference type="Proteomes" id="UP000001058">
    <property type="component" value="Unassembled WGS sequence"/>
</dbReference>